<dbReference type="SUPFAM" id="SSF158682">
    <property type="entry name" value="TerB-like"/>
    <property type="match status" value="1"/>
</dbReference>
<evidence type="ECO:0000313" key="2">
    <source>
        <dbReference type="EMBL" id="KAA8714704.1"/>
    </source>
</evidence>
<dbReference type="AlphaFoldDB" id="A0A1B8H5U9"/>
<dbReference type="Proteomes" id="UP000092247">
    <property type="component" value="Unassembled WGS sequence"/>
</dbReference>
<sequence length="151" mass="16710">MSILNRVKNAFNTGREELTKQVGRFKNRKFMEGTVAVCARIAVSSDGVSAEEKQKMIGFLKSSEELKVFETAEVIEFFNKLVTSFDFDMEIGKGETMKYILALKSQPEAAQLAVRVGIAVAKSDGDFDQDEQKAVREIATALGFEPAEFGL</sequence>
<dbReference type="OrthoDB" id="6543050at2"/>
<reference evidence="3 4" key="1">
    <citation type="submission" date="2016-06" db="EMBL/GenBank/DDBJ databases">
        <authorList>
            <person name="Kjaerup R.B."/>
            <person name="Dalgaard T.S."/>
            <person name="Juul-Madsen H.R."/>
        </authorList>
    </citation>
    <scope>NUCLEOTIDE SEQUENCE [LARGE SCALE GENOMIC DNA]</scope>
    <source>
        <strain evidence="3 4">GCSL-Mp3</strain>
    </source>
</reference>
<reference evidence="2 5" key="2">
    <citation type="submission" date="2019-09" db="EMBL/GenBank/DDBJ databases">
        <title>Draft genome sequence of various Type strains from the CCUG.</title>
        <authorList>
            <person name="Pineiro-Iglesias B."/>
            <person name="Tunovic T."/>
            <person name="Unosson C."/>
            <person name="Inganas E."/>
            <person name="Ohlen M."/>
            <person name="Cardew S."/>
            <person name="Jensie-Markopoulos S."/>
            <person name="Salva-Serra F."/>
            <person name="Jaen-Luchoro D."/>
            <person name="Karlsson R."/>
            <person name="Svensson-Stadler L."/>
            <person name="Chun J."/>
            <person name="Moore E."/>
        </authorList>
    </citation>
    <scope>NUCLEOTIDE SEQUENCE [LARGE SCALE GENOMIC DNA]</scope>
    <source>
        <strain evidence="2 5">CCUG 53682T</strain>
    </source>
</reference>
<dbReference type="Gene3D" id="1.10.3680.10">
    <property type="entry name" value="TerB-like"/>
    <property type="match status" value="1"/>
</dbReference>
<dbReference type="InterPro" id="IPR007791">
    <property type="entry name" value="DjlA_N"/>
</dbReference>
<dbReference type="CDD" id="cd07176">
    <property type="entry name" value="terB"/>
    <property type="match status" value="1"/>
</dbReference>
<dbReference type="Proteomes" id="UP000322181">
    <property type="component" value="Unassembled WGS sequence"/>
</dbReference>
<comment type="caution">
    <text evidence="2">The sequence shown here is derived from an EMBL/GenBank/DDBJ whole genome shotgun (WGS) entry which is preliminary data.</text>
</comment>
<evidence type="ECO:0000259" key="1">
    <source>
        <dbReference type="Pfam" id="PF05099"/>
    </source>
</evidence>
<accession>A0A1B8H5U9</accession>
<dbReference type="RefSeq" id="WP_067367691.1">
    <property type="nucleotide sequence ID" value="NZ_BAAAFS010000003.1"/>
</dbReference>
<dbReference type="EMBL" id="LZEX01000023">
    <property type="protein sequence ID" value="OBU06004.1"/>
    <property type="molecule type" value="Genomic_DNA"/>
</dbReference>
<proteinExistence type="predicted"/>
<dbReference type="InterPro" id="IPR029024">
    <property type="entry name" value="TerB-like"/>
</dbReference>
<dbReference type="STRING" id="368603.AYY16_11710"/>
<protein>
    <submittedName>
        <fullName evidence="2">Tellurium resistance protein TerB</fullName>
    </submittedName>
</protein>
<evidence type="ECO:0000313" key="3">
    <source>
        <dbReference type="EMBL" id="OBU06004.1"/>
    </source>
</evidence>
<evidence type="ECO:0000313" key="4">
    <source>
        <dbReference type="Proteomes" id="UP000092247"/>
    </source>
</evidence>
<name>A0A1B8H5U9_9GAMM</name>
<feature type="domain" description="Co-chaperone DjlA N-terminal" evidence="1">
    <location>
        <begin position="33"/>
        <end position="149"/>
    </location>
</feature>
<gene>
    <name evidence="3" type="ORF">AYY17_06680</name>
    <name evidence="2" type="ORF">F4V73_12720</name>
</gene>
<organism evidence="2 5">
    <name type="scientific">Morganella psychrotolerans</name>
    <dbReference type="NCBI Taxonomy" id="368603"/>
    <lineage>
        <taxon>Bacteria</taxon>
        <taxon>Pseudomonadati</taxon>
        <taxon>Pseudomonadota</taxon>
        <taxon>Gammaproteobacteria</taxon>
        <taxon>Enterobacterales</taxon>
        <taxon>Morganellaceae</taxon>
        <taxon>Morganella</taxon>
    </lineage>
</organism>
<dbReference type="Pfam" id="PF05099">
    <property type="entry name" value="TerB"/>
    <property type="match status" value="1"/>
</dbReference>
<evidence type="ECO:0000313" key="5">
    <source>
        <dbReference type="Proteomes" id="UP000322181"/>
    </source>
</evidence>
<dbReference type="EMBL" id="VXKB01000003">
    <property type="protein sequence ID" value="KAA8714704.1"/>
    <property type="molecule type" value="Genomic_DNA"/>
</dbReference>